<sequence>MSTLFASRPSSSRSSKCPIHSLSPTPGQSYGRKFYGGIAILVKQERSQFRVSITNVATEINPAQKKSVLPKNRWKHKNCY</sequence>
<proteinExistence type="predicted"/>
<name>A0ACC0HYP9_9ERIC</name>
<comment type="caution">
    <text evidence="1">The sequence shown here is derived from an EMBL/GenBank/DDBJ whole genome shotgun (WGS) entry which is preliminary data.</text>
</comment>
<evidence type="ECO:0000313" key="2">
    <source>
        <dbReference type="Proteomes" id="UP001060215"/>
    </source>
</evidence>
<evidence type="ECO:0000313" key="1">
    <source>
        <dbReference type="EMBL" id="KAI8017607.1"/>
    </source>
</evidence>
<dbReference type="Proteomes" id="UP001060215">
    <property type="component" value="Chromosome 2"/>
</dbReference>
<accession>A0ACC0HYP9</accession>
<reference evidence="1 2" key="1">
    <citation type="journal article" date="2022" name="Plant J.">
        <title>Chromosome-level genome of Camellia lanceoleosa provides a valuable resource for understanding genome evolution and self-incompatibility.</title>
        <authorList>
            <person name="Gong W."/>
            <person name="Xiao S."/>
            <person name="Wang L."/>
            <person name="Liao Z."/>
            <person name="Chang Y."/>
            <person name="Mo W."/>
            <person name="Hu G."/>
            <person name="Li W."/>
            <person name="Zhao G."/>
            <person name="Zhu H."/>
            <person name="Hu X."/>
            <person name="Ji K."/>
            <person name="Xiang X."/>
            <person name="Song Q."/>
            <person name="Yuan D."/>
            <person name="Jin S."/>
            <person name="Zhang L."/>
        </authorList>
    </citation>
    <scope>NUCLEOTIDE SEQUENCE [LARGE SCALE GENOMIC DNA]</scope>
    <source>
        <strain evidence="1">SQ_2022a</strain>
    </source>
</reference>
<protein>
    <submittedName>
        <fullName evidence="1">Uncharacterized protein</fullName>
    </submittedName>
</protein>
<dbReference type="EMBL" id="CM045759">
    <property type="protein sequence ID" value="KAI8017607.1"/>
    <property type="molecule type" value="Genomic_DNA"/>
</dbReference>
<keyword evidence="2" id="KW-1185">Reference proteome</keyword>
<organism evidence="1 2">
    <name type="scientific">Camellia lanceoleosa</name>
    <dbReference type="NCBI Taxonomy" id="1840588"/>
    <lineage>
        <taxon>Eukaryota</taxon>
        <taxon>Viridiplantae</taxon>
        <taxon>Streptophyta</taxon>
        <taxon>Embryophyta</taxon>
        <taxon>Tracheophyta</taxon>
        <taxon>Spermatophyta</taxon>
        <taxon>Magnoliopsida</taxon>
        <taxon>eudicotyledons</taxon>
        <taxon>Gunneridae</taxon>
        <taxon>Pentapetalae</taxon>
        <taxon>asterids</taxon>
        <taxon>Ericales</taxon>
        <taxon>Theaceae</taxon>
        <taxon>Camellia</taxon>
    </lineage>
</organism>
<gene>
    <name evidence="1" type="ORF">LOK49_LG04G01756</name>
</gene>